<organism evidence="1 2">
    <name type="scientific">Austropuccinia psidii MF-1</name>
    <dbReference type="NCBI Taxonomy" id="1389203"/>
    <lineage>
        <taxon>Eukaryota</taxon>
        <taxon>Fungi</taxon>
        <taxon>Dikarya</taxon>
        <taxon>Basidiomycota</taxon>
        <taxon>Pucciniomycotina</taxon>
        <taxon>Pucciniomycetes</taxon>
        <taxon>Pucciniales</taxon>
        <taxon>Sphaerophragmiaceae</taxon>
        <taxon>Austropuccinia</taxon>
    </lineage>
</organism>
<accession>A0A9Q3IIB1</accession>
<gene>
    <name evidence="1" type="ORF">O181_081377</name>
</gene>
<dbReference type="Proteomes" id="UP000765509">
    <property type="component" value="Unassembled WGS sequence"/>
</dbReference>
<evidence type="ECO:0000313" key="1">
    <source>
        <dbReference type="EMBL" id="MBW0541662.1"/>
    </source>
</evidence>
<protein>
    <submittedName>
        <fullName evidence="1">Uncharacterized protein</fullName>
    </submittedName>
</protein>
<dbReference type="AlphaFoldDB" id="A0A9Q3IIB1"/>
<name>A0A9Q3IIB1_9BASI</name>
<dbReference type="EMBL" id="AVOT02046348">
    <property type="protein sequence ID" value="MBW0541662.1"/>
    <property type="molecule type" value="Genomic_DNA"/>
</dbReference>
<comment type="caution">
    <text evidence="1">The sequence shown here is derived from an EMBL/GenBank/DDBJ whole genome shotgun (WGS) entry which is preliminary data.</text>
</comment>
<sequence length="158" mass="17829">MAFLYSLRTIIHAPHPMGHLGPCWPESNVAKRGQVGSTPAFKARWVPNHKWAHIRPILAPNPNNPEMAKRNPVPKFAKKHSLATFNDQRPPAQSQKDLPSIQGKNFPSLMDPVPKNPGVVHIWYNIPLCTIFAQQSNSDLFRTQICHSNSTPQIHHPF</sequence>
<proteinExistence type="predicted"/>
<keyword evidence="2" id="KW-1185">Reference proteome</keyword>
<reference evidence="1" key="1">
    <citation type="submission" date="2021-03" db="EMBL/GenBank/DDBJ databases">
        <title>Draft genome sequence of rust myrtle Austropuccinia psidii MF-1, a brazilian biotype.</title>
        <authorList>
            <person name="Quecine M.C."/>
            <person name="Pachon D.M.R."/>
            <person name="Bonatelli M.L."/>
            <person name="Correr F.H."/>
            <person name="Franceschini L.M."/>
            <person name="Leite T.F."/>
            <person name="Margarido G.R.A."/>
            <person name="Almeida C.A."/>
            <person name="Ferrarezi J.A."/>
            <person name="Labate C.A."/>
        </authorList>
    </citation>
    <scope>NUCLEOTIDE SEQUENCE</scope>
    <source>
        <strain evidence="1">MF-1</strain>
    </source>
</reference>
<evidence type="ECO:0000313" key="2">
    <source>
        <dbReference type="Proteomes" id="UP000765509"/>
    </source>
</evidence>